<dbReference type="InterPro" id="IPR011893">
    <property type="entry name" value="Selenoprotein_Rdx-typ"/>
</dbReference>
<reference evidence="3 4" key="1">
    <citation type="submission" date="2016-02" db="EMBL/GenBank/DDBJ databases">
        <title>Genome analysis of coral dinoflagellate symbionts highlights evolutionary adaptations to a symbiotic lifestyle.</title>
        <authorList>
            <person name="Aranda M."/>
            <person name="Li Y."/>
            <person name="Liew Y.J."/>
            <person name="Baumgarten S."/>
            <person name="Simakov O."/>
            <person name="Wilson M."/>
            <person name="Piel J."/>
            <person name="Ashoor H."/>
            <person name="Bougouffa S."/>
            <person name="Bajic V.B."/>
            <person name="Ryu T."/>
            <person name="Ravasi T."/>
            <person name="Bayer T."/>
            <person name="Micklem G."/>
            <person name="Kim H."/>
            <person name="Bhak J."/>
            <person name="Lajeunesse T.C."/>
            <person name="Voolstra C.R."/>
        </authorList>
    </citation>
    <scope>NUCLEOTIDE SEQUENCE [LARGE SCALE GENOMIC DNA]</scope>
    <source>
        <strain evidence="3 4">CCMP2467</strain>
    </source>
</reference>
<evidence type="ECO:0000313" key="3">
    <source>
        <dbReference type="EMBL" id="OLP88217.1"/>
    </source>
</evidence>
<dbReference type="Gene3D" id="3.40.50.720">
    <property type="entry name" value="NAD(P)-binding Rossmann-like Domain"/>
    <property type="match status" value="1"/>
</dbReference>
<evidence type="ECO:0000256" key="2">
    <source>
        <dbReference type="ARBA" id="ARBA00023284"/>
    </source>
</evidence>
<comment type="caution">
    <text evidence="3">The sequence shown here is derived from an EMBL/GenBank/DDBJ whole genome shotgun (WGS) entry which is preliminary data.</text>
</comment>
<protein>
    <submittedName>
        <fullName evidence="3">Putative selT-like protein C35C5.3</fullName>
    </submittedName>
</protein>
<dbReference type="PANTHER" id="PTHR13544:SF0">
    <property type="entry name" value="THIOREDOXIN REDUCTASE-LIKE SELENOPROTEIN T"/>
    <property type="match status" value="1"/>
</dbReference>
<dbReference type="GO" id="GO:0045454">
    <property type="term" value="P:cell redox homeostasis"/>
    <property type="evidence" value="ECO:0007669"/>
    <property type="project" value="TreeGrafter"/>
</dbReference>
<proteinExistence type="predicted"/>
<keyword evidence="1" id="KW-0732">Signal</keyword>
<dbReference type="Pfam" id="PF10262">
    <property type="entry name" value="Rdx"/>
    <property type="match status" value="1"/>
</dbReference>
<dbReference type="GO" id="GO:0004791">
    <property type="term" value="F:thioredoxin-disulfide reductase (NADPH) activity"/>
    <property type="evidence" value="ECO:0007669"/>
    <property type="project" value="TreeGrafter"/>
</dbReference>
<dbReference type="AlphaFoldDB" id="A0A1Q9CZ66"/>
<name>A0A1Q9CZ66_SYMMI</name>
<dbReference type="OMA" id="SVCRETP"/>
<gene>
    <name evidence="3" type="primary">C35C5.3</name>
    <name evidence="3" type="ORF">AK812_SmicGene30466</name>
</gene>
<dbReference type="PANTHER" id="PTHR13544">
    <property type="entry name" value="SELENOPROTEIN T"/>
    <property type="match status" value="1"/>
</dbReference>
<evidence type="ECO:0000256" key="1">
    <source>
        <dbReference type="ARBA" id="ARBA00022729"/>
    </source>
</evidence>
<sequence>MSSPLENEDVLKADAVSTGSKPAVLVLGGSTFMGRETVQTLLELPARVCVVNRGRSYWGTRDPSNGRVARLTADRRDKRHFSERLDMVTTRLEEKWALIADFSAYDGADIRCALEGLRGRFDTYAYISSDSVYEVSSAAGSGWMLQARAVDESFAQRPAEDTVRKKLRKADSYGDGKLEAEEALAEGLDSSTRAVALRLPDVIGPFDDTLRLWAYWHWLRAGADSCRPQVRKLPAKRARLEAQATTESFDDPPLAFVFSRDVARFLAGLVGKRLQKPFDAVNVGSDLQVPLRDFLELLSKASNPGQTGQADATGPLLLEEVDRPRSFLPSVERPLPLDFRHLKQAYGFDSTALPDVLKTCADWFAGACKEFPEEAAEAAMKLPAAARTAALARAELLERALTDLEVRGMPYPVPTYKQYASNAVFAVQISLWAMLFLGDAIFEALKVPKPEIVTSAQGNKMMSFMGVWLVGNMVSAQLLNTGAFEIQHGDQLVWSSLEMQRLPNMADLVQAFAKTGVEFLQKTEV</sequence>
<organism evidence="3 4">
    <name type="scientific">Symbiodinium microadriaticum</name>
    <name type="common">Dinoflagellate</name>
    <name type="synonym">Zooxanthella microadriatica</name>
    <dbReference type="NCBI Taxonomy" id="2951"/>
    <lineage>
        <taxon>Eukaryota</taxon>
        <taxon>Sar</taxon>
        <taxon>Alveolata</taxon>
        <taxon>Dinophyceae</taxon>
        <taxon>Suessiales</taxon>
        <taxon>Symbiodiniaceae</taxon>
        <taxon>Symbiodinium</taxon>
    </lineage>
</organism>
<dbReference type="InterPro" id="IPR019389">
    <property type="entry name" value="Selenoprotein_T"/>
</dbReference>
<dbReference type="SUPFAM" id="SSF51735">
    <property type="entry name" value="NAD(P)-binding Rossmann-fold domains"/>
    <property type="match status" value="1"/>
</dbReference>
<keyword evidence="2" id="KW-0676">Redox-active center</keyword>
<dbReference type="EMBL" id="LSRX01000824">
    <property type="protein sequence ID" value="OLP88217.1"/>
    <property type="molecule type" value="Genomic_DNA"/>
</dbReference>
<dbReference type="OrthoDB" id="16464at2759"/>
<keyword evidence="4" id="KW-1185">Reference proteome</keyword>
<evidence type="ECO:0000313" key="4">
    <source>
        <dbReference type="Proteomes" id="UP000186817"/>
    </source>
</evidence>
<dbReference type="InterPro" id="IPR036291">
    <property type="entry name" value="NAD(P)-bd_dom_sf"/>
</dbReference>
<dbReference type="GO" id="GO:0005789">
    <property type="term" value="C:endoplasmic reticulum membrane"/>
    <property type="evidence" value="ECO:0007669"/>
    <property type="project" value="TreeGrafter"/>
</dbReference>
<dbReference type="Proteomes" id="UP000186817">
    <property type="component" value="Unassembled WGS sequence"/>
</dbReference>
<accession>A0A1Q9CZ66</accession>